<comment type="caution">
    <text evidence="3">The sequence shown here is derived from an EMBL/GenBank/DDBJ whole genome shotgun (WGS) entry which is preliminary data.</text>
</comment>
<feature type="domain" description="DUF6801" evidence="2">
    <location>
        <begin position="45"/>
        <end position="198"/>
    </location>
</feature>
<evidence type="ECO:0000313" key="3">
    <source>
        <dbReference type="EMBL" id="TWG07014.1"/>
    </source>
</evidence>
<accession>A0A561V5Z2</accession>
<sequence length="489" mass="50689">MIFRALRTRRTAQAGAVGVVALLAGLMPGSGVASDTRVIDADIGYTCAFGSGARQVAVNVSAEFPTSSPVGTAVRPEQVRLGLTLPHAALTELPADGTAQVSGSARLATAVTQNGTPTDVMWQQLAVEEVSAAPDEDVVIEAAGEVPTVTPRSAGDMVFTAGALDLDLVLRSGDTTAPDPVVVSLSCTVDPDQQPELGTVRVPAPIGEAPDPLATPGGPGPAVRERAAAPVDPSVAGAGDYDPPVPADCTLIYGPVETPARGAHGYMAGYSNVNKQKAAMVFKDPGHLRLQLNSATAAYMCPEGKSLTWLKSEATLDYDGKPQMPPATSTFLTFGFMPTTATLELELTEPARIDTLAEGPDPVTRRRPETTTSTQEMNLRLYDVKVNGTPLDVGPACRTVRPVKLVLTGKGSTGRNPATEGYTVKTGGALTGFADIPAFSGCGATEDLDNVFTAAVSGKGNFTKMMQGALCVDEVPLNCPEPPRPLPER</sequence>
<dbReference type="EMBL" id="VIWW01000001">
    <property type="protein sequence ID" value="TWG07014.1"/>
    <property type="molecule type" value="Genomic_DNA"/>
</dbReference>
<name>A0A561V5Z2_9ACTN</name>
<evidence type="ECO:0000256" key="1">
    <source>
        <dbReference type="SAM" id="MobiDB-lite"/>
    </source>
</evidence>
<dbReference type="Proteomes" id="UP000318186">
    <property type="component" value="Unassembled WGS sequence"/>
</dbReference>
<dbReference type="InterPro" id="IPR046542">
    <property type="entry name" value="DUF6801"/>
</dbReference>
<dbReference type="RefSeq" id="WP_145766679.1">
    <property type="nucleotide sequence ID" value="NZ_JBHJUX010000031.1"/>
</dbReference>
<reference evidence="3 4" key="1">
    <citation type="submission" date="2019-06" db="EMBL/GenBank/DDBJ databases">
        <title>Sequencing the genomes of 1000 actinobacteria strains.</title>
        <authorList>
            <person name="Klenk H.-P."/>
        </authorList>
    </citation>
    <scope>NUCLEOTIDE SEQUENCE [LARGE SCALE GENOMIC DNA]</scope>
    <source>
        <strain evidence="3 4">DSM 42059</strain>
    </source>
</reference>
<organism evidence="3 4">
    <name type="scientific">Streptomyces brevispora</name>
    <dbReference type="NCBI Taxonomy" id="887462"/>
    <lineage>
        <taxon>Bacteria</taxon>
        <taxon>Bacillati</taxon>
        <taxon>Actinomycetota</taxon>
        <taxon>Actinomycetes</taxon>
        <taxon>Kitasatosporales</taxon>
        <taxon>Streptomycetaceae</taxon>
        <taxon>Streptomyces</taxon>
    </lineage>
</organism>
<gene>
    <name evidence="3" type="ORF">FHX80_115515</name>
</gene>
<evidence type="ECO:0000259" key="2">
    <source>
        <dbReference type="Pfam" id="PF20611"/>
    </source>
</evidence>
<feature type="region of interest" description="Disordered" evidence="1">
    <location>
        <begin position="202"/>
        <end position="226"/>
    </location>
</feature>
<dbReference type="OrthoDB" id="3821392at2"/>
<protein>
    <recommendedName>
        <fullName evidence="2">DUF6801 domain-containing protein</fullName>
    </recommendedName>
</protein>
<dbReference type="Pfam" id="PF20611">
    <property type="entry name" value="DUF6801"/>
    <property type="match status" value="1"/>
</dbReference>
<dbReference type="AlphaFoldDB" id="A0A561V5Z2"/>
<proteinExistence type="predicted"/>
<evidence type="ECO:0000313" key="4">
    <source>
        <dbReference type="Proteomes" id="UP000318186"/>
    </source>
</evidence>